<organism evidence="2 3">
    <name type="scientific">Lepidopterella palustris CBS 459.81</name>
    <dbReference type="NCBI Taxonomy" id="1314670"/>
    <lineage>
        <taxon>Eukaryota</taxon>
        <taxon>Fungi</taxon>
        <taxon>Dikarya</taxon>
        <taxon>Ascomycota</taxon>
        <taxon>Pezizomycotina</taxon>
        <taxon>Dothideomycetes</taxon>
        <taxon>Pleosporomycetidae</taxon>
        <taxon>Mytilinidiales</taxon>
        <taxon>Argynnaceae</taxon>
        <taxon>Lepidopterella</taxon>
    </lineage>
</organism>
<dbReference type="Proteomes" id="UP000250266">
    <property type="component" value="Unassembled WGS sequence"/>
</dbReference>
<evidence type="ECO:0000313" key="3">
    <source>
        <dbReference type="Proteomes" id="UP000250266"/>
    </source>
</evidence>
<protein>
    <submittedName>
        <fullName evidence="2">Uncharacterized protein</fullName>
    </submittedName>
</protein>
<name>A0A8E2J9G2_9PEZI</name>
<dbReference type="AlphaFoldDB" id="A0A8E2J9G2"/>
<proteinExistence type="predicted"/>
<evidence type="ECO:0000313" key="2">
    <source>
        <dbReference type="EMBL" id="OCK74208.1"/>
    </source>
</evidence>
<evidence type="ECO:0000256" key="1">
    <source>
        <dbReference type="SAM" id="Coils"/>
    </source>
</evidence>
<keyword evidence="3" id="KW-1185">Reference proteome</keyword>
<dbReference type="OrthoDB" id="5332773at2759"/>
<sequence>MATATEEKPVAWENDPLGRRVQLSKRAQNLVEKSSLIFHVLQECDARHARLRIDNEKELGKHLSTAVDSCLQVVDKLLLIKDGTASLSREKFAPHFEIQRPIGHFKILRKVAEHHLTIVGEDMVQSMEYGDLAEEHVRNWKSLMKEMERELVAIAEALQAKLNEKKALRETGETLRKTLRSAEDQRDDAINGFLSFFSEEKCRGLESAVSCADERVQKNQMLDEKVCERINELQALKDFEDEVYRHAASEEIRASERNAEYFDQLFKRLTDYKTEQGEMWARLDGLLESLEGSDYTATRDKSLRAILQTLEFLHEGFDHKAVIEKARIDVHRKINHVLGPFAADNLLESRPVAYLPTVDPVQPEIE</sequence>
<feature type="coiled-coil region" evidence="1">
    <location>
        <begin position="137"/>
        <end position="185"/>
    </location>
</feature>
<dbReference type="EMBL" id="KV745531">
    <property type="protein sequence ID" value="OCK74208.1"/>
    <property type="molecule type" value="Genomic_DNA"/>
</dbReference>
<accession>A0A8E2J9G2</accession>
<reference evidence="2 3" key="1">
    <citation type="journal article" date="2016" name="Nat. Commun.">
        <title>Ectomycorrhizal ecology is imprinted in the genome of the dominant symbiotic fungus Cenococcum geophilum.</title>
        <authorList>
            <consortium name="DOE Joint Genome Institute"/>
            <person name="Peter M."/>
            <person name="Kohler A."/>
            <person name="Ohm R.A."/>
            <person name="Kuo A."/>
            <person name="Krutzmann J."/>
            <person name="Morin E."/>
            <person name="Arend M."/>
            <person name="Barry K.W."/>
            <person name="Binder M."/>
            <person name="Choi C."/>
            <person name="Clum A."/>
            <person name="Copeland A."/>
            <person name="Grisel N."/>
            <person name="Haridas S."/>
            <person name="Kipfer T."/>
            <person name="LaButti K."/>
            <person name="Lindquist E."/>
            <person name="Lipzen A."/>
            <person name="Maire R."/>
            <person name="Meier B."/>
            <person name="Mihaltcheva S."/>
            <person name="Molinier V."/>
            <person name="Murat C."/>
            <person name="Poggeler S."/>
            <person name="Quandt C.A."/>
            <person name="Sperisen C."/>
            <person name="Tritt A."/>
            <person name="Tisserant E."/>
            <person name="Crous P.W."/>
            <person name="Henrissat B."/>
            <person name="Nehls U."/>
            <person name="Egli S."/>
            <person name="Spatafora J.W."/>
            <person name="Grigoriev I.V."/>
            <person name="Martin F.M."/>
        </authorList>
    </citation>
    <scope>NUCLEOTIDE SEQUENCE [LARGE SCALE GENOMIC DNA]</scope>
    <source>
        <strain evidence="2 3">CBS 459.81</strain>
    </source>
</reference>
<gene>
    <name evidence="2" type="ORF">K432DRAFT_430163</name>
</gene>
<keyword evidence="1" id="KW-0175">Coiled coil</keyword>